<keyword evidence="5" id="KW-0574">Periplasm</keyword>
<sequence length="102" mass="11054">MAADSDIQVWLETFAKTQPAVIVPYVKSTENMTLRYKVRAVRQGSGGKSVLGQGGVVTIVANVPAALSRMSLNRSPADDCQIDLILTESGAGERRYHFDCPK</sequence>
<dbReference type="InterPro" id="IPR047726">
    <property type="entry name" value="CsgH_dom"/>
</dbReference>
<dbReference type="OrthoDB" id="8967132at2"/>
<evidence type="ECO:0000313" key="8">
    <source>
        <dbReference type="Proteomes" id="UP000184226"/>
    </source>
</evidence>
<evidence type="ECO:0000313" key="7">
    <source>
        <dbReference type="EMBL" id="SHI36688.1"/>
    </source>
</evidence>
<reference evidence="7 8" key="1">
    <citation type="submission" date="2016-11" db="EMBL/GenBank/DDBJ databases">
        <authorList>
            <person name="Jaros S."/>
            <person name="Januszkiewicz K."/>
            <person name="Wedrychowicz H."/>
        </authorList>
    </citation>
    <scope>NUCLEOTIDE SEQUENCE [LARGE SCALE GENOMIC DNA]</scope>
    <source>
        <strain evidence="7 8">CGMCC 1.10190</strain>
    </source>
</reference>
<dbReference type="RefSeq" id="WP_073109706.1">
    <property type="nucleotide sequence ID" value="NZ_FQXE01000022.1"/>
</dbReference>
<keyword evidence="4" id="KW-0732">Signal</keyword>
<comment type="subcellular location">
    <subcellularLocation>
        <location evidence="1">Periplasm</location>
    </subcellularLocation>
</comment>
<dbReference type="NCBIfam" id="NF041112">
    <property type="entry name" value="chap_CsgH_alph"/>
    <property type="match status" value="1"/>
</dbReference>
<evidence type="ECO:0000256" key="6">
    <source>
        <dbReference type="ARBA" id="ARBA00023186"/>
    </source>
</evidence>
<dbReference type="GO" id="GO:0042597">
    <property type="term" value="C:periplasmic space"/>
    <property type="evidence" value="ECO:0007669"/>
    <property type="project" value="UniProtKB-SubCell"/>
</dbReference>
<accession>A0A1M6AK21</accession>
<evidence type="ECO:0000256" key="1">
    <source>
        <dbReference type="ARBA" id="ARBA00004418"/>
    </source>
</evidence>
<name>A0A1M6AK21_9BURK</name>
<dbReference type="EMBL" id="FQXE01000022">
    <property type="protein sequence ID" value="SHI36688.1"/>
    <property type="molecule type" value="Genomic_DNA"/>
</dbReference>
<dbReference type="Gene3D" id="2.60.40.2420">
    <property type="match status" value="1"/>
</dbReference>
<dbReference type="InterPro" id="IPR053722">
    <property type="entry name" value="Curli_assembly_CsgC/AgfC"/>
</dbReference>
<evidence type="ECO:0000256" key="2">
    <source>
        <dbReference type="ARBA" id="ARBA00006329"/>
    </source>
</evidence>
<dbReference type="STRING" id="658167.SAMN04488135_12242"/>
<keyword evidence="6" id="KW-0143">Chaperone</keyword>
<protein>
    <recommendedName>
        <fullName evidence="3">Curli assembly protein CsgC</fullName>
    </recommendedName>
</protein>
<dbReference type="AlphaFoldDB" id="A0A1M6AK21"/>
<dbReference type="Proteomes" id="UP000184226">
    <property type="component" value="Unassembled WGS sequence"/>
</dbReference>
<evidence type="ECO:0000256" key="4">
    <source>
        <dbReference type="ARBA" id="ARBA00022729"/>
    </source>
</evidence>
<gene>
    <name evidence="7" type="ORF">SAMN04488135_12242</name>
</gene>
<keyword evidence="8" id="KW-1185">Reference proteome</keyword>
<comment type="similarity">
    <text evidence="2">Belongs to the CsgC/AgfC family.</text>
</comment>
<proteinExistence type="inferred from homology"/>
<dbReference type="InterPro" id="IPR014491">
    <property type="entry name" value="Curli_production_prot_CsgC"/>
</dbReference>
<dbReference type="Pfam" id="PF10610">
    <property type="entry name" value="Tafi-CsgC"/>
    <property type="match status" value="1"/>
</dbReference>
<evidence type="ECO:0000256" key="3">
    <source>
        <dbReference type="ARBA" id="ARBA00017442"/>
    </source>
</evidence>
<evidence type="ECO:0000256" key="5">
    <source>
        <dbReference type="ARBA" id="ARBA00022764"/>
    </source>
</evidence>
<organism evidence="7 8">
    <name type="scientific">Pollutimonas bauzanensis</name>
    <dbReference type="NCBI Taxonomy" id="658167"/>
    <lineage>
        <taxon>Bacteria</taxon>
        <taxon>Pseudomonadati</taxon>
        <taxon>Pseudomonadota</taxon>
        <taxon>Betaproteobacteria</taxon>
        <taxon>Burkholderiales</taxon>
        <taxon>Alcaligenaceae</taxon>
        <taxon>Pollutimonas</taxon>
    </lineage>
</organism>